<dbReference type="Pfam" id="PF00096">
    <property type="entry name" value="zf-C2H2"/>
    <property type="match status" value="2"/>
</dbReference>
<evidence type="ECO:0000256" key="2">
    <source>
        <dbReference type="ARBA" id="ARBA00022723"/>
    </source>
</evidence>
<evidence type="ECO:0000256" key="5">
    <source>
        <dbReference type="ARBA" id="ARBA00022833"/>
    </source>
</evidence>
<organism evidence="9 10">
    <name type="scientific">Drosophila willistoni</name>
    <name type="common">Fruit fly</name>
    <dbReference type="NCBI Taxonomy" id="7260"/>
    <lineage>
        <taxon>Eukaryota</taxon>
        <taxon>Metazoa</taxon>
        <taxon>Ecdysozoa</taxon>
        <taxon>Arthropoda</taxon>
        <taxon>Hexapoda</taxon>
        <taxon>Insecta</taxon>
        <taxon>Pterygota</taxon>
        <taxon>Neoptera</taxon>
        <taxon>Endopterygota</taxon>
        <taxon>Diptera</taxon>
        <taxon>Brachycera</taxon>
        <taxon>Muscomorpha</taxon>
        <taxon>Ephydroidea</taxon>
        <taxon>Drosophilidae</taxon>
        <taxon>Drosophila</taxon>
        <taxon>Sophophora</taxon>
    </lineage>
</organism>
<reference evidence="9 10" key="1">
    <citation type="journal article" date="2007" name="Nature">
        <title>Evolution of genes and genomes on the Drosophila phylogeny.</title>
        <authorList>
            <consortium name="Drosophila 12 Genomes Consortium"/>
            <person name="Clark A.G."/>
            <person name="Eisen M.B."/>
            <person name="Smith D.R."/>
            <person name="Bergman C.M."/>
            <person name="Oliver B."/>
            <person name="Markow T.A."/>
            <person name="Kaufman T.C."/>
            <person name="Kellis M."/>
            <person name="Gelbart W."/>
            <person name="Iyer V.N."/>
            <person name="Pollard D.A."/>
            <person name="Sackton T.B."/>
            <person name="Larracuente A.M."/>
            <person name="Singh N.D."/>
            <person name="Abad J.P."/>
            <person name="Abt D.N."/>
            <person name="Adryan B."/>
            <person name="Aguade M."/>
            <person name="Akashi H."/>
            <person name="Anderson W.W."/>
            <person name="Aquadro C.F."/>
            <person name="Ardell D.H."/>
            <person name="Arguello R."/>
            <person name="Artieri C.G."/>
            <person name="Barbash D.A."/>
            <person name="Barker D."/>
            <person name="Barsanti P."/>
            <person name="Batterham P."/>
            <person name="Batzoglou S."/>
            <person name="Begun D."/>
            <person name="Bhutkar A."/>
            <person name="Blanco E."/>
            <person name="Bosak S.A."/>
            <person name="Bradley R.K."/>
            <person name="Brand A.D."/>
            <person name="Brent M.R."/>
            <person name="Brooks A.N."/>
            <person name="Brown R.H."/>
            <person name="Butlin R.K."/>
            <person name="Caggese C."/>
            <person name="Calvi B.R."/>
            <person name="Bernardo de Carvalho A."/>
            <person name="Caspi A."/>
            <person name="Castrezana S."/>
            <person name="Celniker S.E."/>
            <person name="Chang J.L."/>
            <person name="Chapple C."/>
            <person name="Chatterji S."/>
            <person name="Chinwalla A."/>
            <person name="Civetta A."/>
            <person name="Clifton S.W."/>
            <person name="Comeron J.M."/>
            <person name="Costello J.C."/>
            <person name="Coyne J.A."/>
            <person name="Daub J."/>
            <person name="David R.G."/>
            <person name="Delcher A.L."/>
            <person name="Delehaunty K."/>
            <person name="Do C.B."/>
            <person name="Ebling H."/>
            <person name="Edwards K."/>
            <person name="Eickbush T."/>
            <person name="Evans J.D."/>
            <person name="Filipski A."/>
            <person name="Findeiss S."/>
            <person name="Freyhult E."/>
            <person name="Fulton L."/>
            <person name="Fulton R."/>
            <person name="Garcia A.C."/>
            <person name="Gardiner A."/>
            <person name="Garfield D.A."/>
            <person name="Garvin B.E."/>
            <person name="Gibson G."/>
            <person name="Gilbert D."/>
            <person name="Gnerre S."/>
            <person name="Godfrey J."/>
            <person name="Good R."/>
            <person name="Gotea V."/>
            <person name="Gravely B."/>
            <person name="Greenberg A.J."/>
            <person name="Griffiths-Jones S."/>
            <person name="Gross S."/>
            <person name="Guigo R."/>
            <person name="Gustafson E.A."/>
            <person name="Haerty W."/>
            <person name="Hahn M.W."/>
            <person name="Halligan D.L."/>
            <person name="Halpern A.L."/>
            <person name="Halter G.M."/>
            <person name="Han M.V."/>
            <person name="Heger A."/>
            <person name="Hillier L."/>
            <person name="Hinrichs A.S."/>
            <person name="Holmes I."/>
            <person name="Hoskins R.A."/>
            <person name="Hubisz M.J."/>
            <person name="Hultmark D."/>
            <person name="Huntley M.A."/>
            <person name="Jaffe D.B."/>
            <person name="Jagadeeshan S."/>
            <person name="Jeck W.R."/>
            <person name="Johnson J."/>
            <person name="Jones C.D."/>
            <person name="Jordan W.C."/>
            <person name="Karpen G.H."/>
            <person name="Kataoka E."/>
            <person name="Keightley P.D."/>
            <person name="Kheradpour P."/>
            <person name="Kirkness E.F."/>
            <person name="Koerich L.B."/>
            <person name="Kristiansen K."/>
            <person name="Kudrna D."/>
            <person name="Kulathinal R.J."/>
            <person name="Kumar S."/>
            <person name="Kwok R."/>
            <person name="Lander E."/>
            <person name="Langley C.H."/>
            <person name="Lapoint R."/>
            <person name="Lazzaro B.P."/>
            <person name="Lee S.J."/>
            <person name="Levesque L."/>
            <person name="Li R."/>
            <person name="Lin C.F."/>
            <person name="Lin M.F."/>
            <person name="Lindblad-Toh K."/>
            <person name="Llopart A."/>
            <person name="Long M."/>
            <person name="Low L."/>
            <person name="Lozovsky E."/>
            <person name="Lu J."/>
            <person name="Luo M."/>
            <person name="Machado C.A."/>
            <person name="Makalowski W."/>
            <person name="Marzo M."/>
            <person name="Matsuda M."/>
            <person name="Matzkin L."/>
            <person name="McAllister B."/>
            <person name="McBride C.S."/>
            <person name="McKernan B."/>
            <person name="McKernan K."/>
            <person name="Mendez-Lago M."/>
            <person name="Minx P."/>
            <person name="Mollenhauer M.U."/>
            <person name="Montooth K."/>
            <person name="Mount S.M."/>
            <person name="Mu X."/>
            <person name="Myers E."/>
            <person name="Negre B."/>
            <person name="Newfeld S."/>
            <person name="Nielsen R."/>
            <person name="Noor M.A."/>
            <person name="O'Grady P."/>
            <person name="Pachter L."/>
            <person name="Papaceit M."/>
            <person name="Parisi M.J."/>
            <person name="Parisi M."/>
            <person name="Parts L."/>
            <person name="Pedersen J.S."/>
            <person name="Pesole G."/>
            <person name="Phillippy A.M."/>
            <person name="Ponting C.P."/>
            <person name="Pop M."/>
            <person name="Porcelli D."/>
            <person name="Powell J.R."/>
            <person name="Prohaska S."/>
            <person name="Pruitt K."/>
            <person name="Puig M."/>
            <person name="Quesneville H."/>
            <person name="Ram K.R."/>
            <person name="Rand D."/>
            <person name="Rasmussen M.D."/>
            <person name="Reed L.K."/>
            <person name="Reenan R."/>
            <person name="Reily A."/>
            <person name="Remington K.A."/>
            <person name="Rieger T.T."/>
            <person name="Ritchie M.G."/>
            <person name="Robin C."/>
            <person name="Rogers Y.H."/>
            <person name="Rohde C."/>
            <person name="Rozas J."/>
            <person name="Rubenfield M.J."/>
            <person name="Ruiz A."/>
            <person name="Russo S."/>
            <person name="Salzberg S.L."/>
            <person name="Sanchez-Gracia A."/>
            <person name="Saranga D.J."/>
            <person name="Sato H."/>
            <person name="Schaeffer S.W."/>
            <person name="Schatz M.C."/>
            <person name="Schlenke T."/>
            <person name="Schwartz R."/>
            <person name="Segarra C."/>
            <person name="Singh R.S."/>
            <person name="Sirot L."/>
            <person name="Sirota M."/>
            <person name="Sisneros N.B."/>
            <person name="Smith C.D."/>
            <person name="Smith T.F."/>
            <person name="Spieth J."/>
            <person name="Stage D.E."/>
            <person name="Stark A."/>
            <person name="Stephan W."/>
            <person name="Strausberg R.L."/>
            <person name="Strempel S."/>
            <person name="Sturgill D."/>
            <person name="Sutton G."/>
            <person name="Sutton G.G."/>
            <person name="Tao W."/>
            <person name="Teichmann S."/>
            <person name="Tobari Y.N."/>
            <person name="Tomimura Y."/>
            <person name="Tsolas J.M."/>
            <person name="Valente V.L."/>
            <person name="Venter E."/>
            <person name="Venter J.C."/>
            <person name="Vicario S."/>
            <person name="Vieira F.G."/>
            <person name="Vilella A.J."/>
            <person name="Villasante A."/>
            <person name="Walenz B."/>
            <person name="Wang J."/>
            <person name="Wasserman M."/>
            <person name="Watts T."/>
            <person name="Wilson D."/>
            <person name="Wilson R.K."/>
            <person name="Wing R.A."/>
            <person name="Wolfner M.F."/>
            <person name="Wong A."/>
            <person name="Wong G.K."/>
            <person name="Wu C.I."/>
            <person name="Wu G."/>
            <person name="Yamamoto D."/>
            <person name="Yang H.P."/>
            <person name="Yang S.P."/>
            <person name="Yorke J.A."/>
            <person name="Yoshida K."/>
            <person name="Zdobnov E."/>
            <person name="Zhang P."/>
            <person name="Zhang Y."/>
            <person name="Zimin A.V."/>
            <person name="Baldwin J."/>
            <person name="Abdouelleil A."/>
            <person name="Abdulkadir J."/>
            <person name="Abebe A."/>
            <person name="Abera B."/>
            <person name="Abreu J."/>
            <person name="Acer S.C."/>
            <person name="Aftuck L."/>
            <person name="Alexander A."/>
            <person name="An P."/>
            <person name="Anderson E."/>
            <person name="Anderson S."/>
            <person name="Arachi H."/>
            <person name="Azer M."/>
            <person name="Bachantsang P."/>
            <person name="Barry A."/>
            <person name="Bayul T."/>
            <person name="Berlin A."/>
            <person name="Bessette D."/>
            <person name="Bloom T."/>
            <person name="Blye J."/>
            <person name="Boguslavskiy L."/>
            <person name="Bonnet C."/>
            <person name="Boukhgalter B."/>
            <person name="Bourzgui I."/>
            <person name="Brown A."/>
            <person name="Cahill P."/>
            <person name="Channer S."/>
            <person name="Cheshatsang Y."/>
            <person name="Chuda L."/>
            <person name="Citroen M."/>
            <person name="Collymore A."/>
            <person name="Cooke P."/>
            <person name="Costello M."/>
            <person name="D'Aco K."/>
            <person name="Daza R."/>
            <person name="De Haan G."/>
            <person name="DeGray S."/>
            <person name="DeMaso C."/>
            <person name="Dhargay N."/>
            <person name="Dooley K."/>
            <person name="Dooley E."/>
            <person name="Doricent M."/>
            <person name="Dorje P."/>
            <person name="Dorjee K."/>
            <person name="Dupes A."/>
            <person name="Elong R."/>
            <person name="Falk J."/>
            <person name="Farina A."/>
            <person name="Faro S."/>
            <person name="Ferguson D."/>
            <person name="Fisher S."/>
            <person name="Foley C.D."/>
            <person name="Franke A."/>
            <person name="Friedrich D."/>
            <person name="Gadbois L."/>
            <person name="Gearin G."/>
            <person name="Gearin C.R."/>
            <person name="Giannoukos G."/>
            <person name="Goode T."/>
            <person name="Graham J."/>
            <person name="Grandbois E."/>
            <person name="Grewal S."/>
            <person name="Gyaltsen K."/>
            <person name="Hafez N."/>
            <person name="Hagos B."/>
            <person name="Hall J."/>
            <person name="Henson C."/>
            <person name="Hollinger A."/>
            <person name="Honan T."/>
            <person name="Huard M.D."/>
            <person name="Hughes L."/>
            <person name="Hurhula B."/>
            <person name="Husby M.E."/>
            <person name="Kamat A."/>
            <person name="Kanga B."/>
            <person name="Kashin S."/>
            <person name="Khazanovich D."/>
            <person name="Kisner P."/>
            <person name="Lance K."/>
            <person name="Lara M."/>
            <person name="Lee W."/>
            <person name="Lennon N."/>
            <person name="Letendre F."/>
            <person name="LeVine R."/>
            <person name="Lipovsky A."/>
            <person name="Liu X."/>
            <person name="Liu J."/>
            <person name="Liu S."/>
            <person name="Lokyitsang T."/>
            <person name="Lokyitsang Y."/>
            <person name="Lubonja R."/>
            <person name="Lui A."/>
            <person name="MacDonald P."/>
            <person name="Magnisalis V."/>
            <person name="Maru K."/>
            <person name="Matthews C."/>
            <person name="McCusker W."/>
            <person name="McDonough S."/>
            <person name="Mehta T."/>
            <person name="Meldrim J."/>
            <person name="Meneus L."/>
            <person name="Mihai O."/>
            <person name="Mihalev A."/>
            <person name="Mihova T."/>
            <person name="Mittelman R."/>
            <person name="Mlenga V."/>
            <person name="Montmayeur A."/>
            <person name="Mulrain L."/>
            <person name="Navidi A."/>
            <person name="Naylor J."/>
            <person name="Negash T."/>
            <person name="Nguyen T."/>
            <person name="Nguyen N."/>
            <person name="Nicol R."/>
            <person name="Norbu C."/>
            <person name="Norbu N."/>
            <person name="Novod N."/>
            <person name="O'Neill B."/>
            <person name="Osman S."/>
            <person name="Markiewicz E."/>
            <person name="Oyono O.L."/>
            <person name="Patti C."/>
            <person name="Phunkhang P."/>
            <person name="Pierre F."/>
            <person name="Priest M."/>
            <person name="Raghuraman S."/>
            <person name="Rege F."/>
            <person name="Reyes R."/>
            <person name="Rise C."/>
            <person name="Rogov P."/>
            <person name="Ross K."/>
            <person name="Ryan E."/>
            <person name="Settipalli S."/>
            <person name="Shea T."/>
            <person name="Sherpa N."/>
            <person name="Shi L."/>
            <person name="Shih D."/>
            <person name="Sparrow T."/>
            <person name="Spaulding J."/>
            <person name="Stalker J."/>
            <person name="Stange-Thomann N."/>
            <person name="Stavropoulos S."/>
            <person name="Stone C."/>
            <person name="Strader C."/>
            <person name="Tesfaye S."/>
            <person name="Thomson T."/>
            <person name="Thoulutsang Y."/>
            <person name="Thoulutsang D."/>
            <person name="Topham K."/>
            <person name="Topping I."/>
            <person name="Tsamla T."/>
            <person name="Vassiliev H."/>
            <person name="Vo A."/>
            <person name="Wangchuk T."/>
            <person name="Wangdi T."/>
            <person name="Weiand M."/>
            <person name="Wilkinson J."/>
            <person name="Wilson A."/>
            <person name="Yadav S."/>
            <person name="Young G."/>
            <person name="Yu Q."/>
            <person name="Zembek L."/>
            <person name="Zhong D."/>
            <person name="Zimmer A."/>
            <person name="Zwirko Z."/>
            <person name="Jaffe D.B."/>
            <person name="Alvarez P."/>
            <person name="Brockman W."/>
            <person name="Butler J."/>
            <person name="Chin C."/>
            <person name="Gnerre S."/>
            <person name="Grabherr M."/>
            <person name="Kleber M."/>
            <person name="Mauceli E."/>
            <person name="MacCallum I."/>
        </authorList>
    </citation>
    <scope>NUCLEOTIDE SEQUENCE [LARGE SCALE GENOMIC DNA]</scope>
    <source>
        <strain evidence="10">Tucson 14030-0811.24</strain>
    </source>
</reference>
<keyword evidence="10" id="KW-1185">Reference proteome</keyword>
<name>B4NKU6_DROWI</name>
<feature type="domain" description="C2H2-type" evidence="8">
    <location>
        <begin position="156"/>
        <end position="185"/>
    </location>
</feature>
<feature type="domain" description="C2H2-type" evidence="8">
    <location>
        <begin position="127"/>
        <end position="155"/>
    </location>
</feature>
<dbReference type="Pfam" id="PF12874">
    <property type="entry name" value="zf-met"/>
    <property type="match status" value="1"/>
</dbReference>
<keyword evidence="6" id="KW-0539">Nucleus</keyword>
<dbReference type="PANTHER" id="PTHR16515">
    <property type="entry name" value="PR DOMAIN ZINC FINGER PROTEIN"/>
    <property type="match status" value="1"/>
</dbReference>
<comment type="subcellular location">
    <subcellularLocation>
        <location evidence="1">Nucleus</location>
    </subcellularLocation>
</comment>
<accession>B4NKU6</accession>
<evidence type="ECO:0000256" key="4">
    <source>
        <dbReference type="ARBA" id="ARBA00022771"/>
    </source>
</evidence>
<dbReference type="GO" id="GO:0008270">
    <property type="term" value="F:zinc ion binding"/>
    <property type="evidence" value="ECO:0007669"/>
    <property type="project" value="UniProtKB-KW"/>
</dbReference>
<dbReference type="STRING" id="7260.B4NKU6"/>
<keyword evidence="2" id="KW-0479">Metal-binding</keyword>
<evidence type="ECO:0000256" key="6">
    <source>
        <dbReference type="ARBA" id="ARBA00023242"/>
    </source>
</evidence>
<sequence>MTPSPVLAEPDFITLPESTSLPSNQSSGKRKRVPASGVPELVCDKCGKCFKDPSNLKLHLVRHTGVKNFECALCGEKFFSQHLLNLHDRVRHQGERPYKCKFCGLQFLTSTARCRHERIRHIRTLSFKCKYFCGKSFITKSCLSKHEFLHTGLRPYRCEICDIGFPRNTQLKIHCKSKSHLKNLEDPKKKTIPQVLNSSNGEMESKEDEEFQDLDEIIYEDFDYIDEMIDEDVEATL</sequence>
<evidence type="ECO:0000256" key="7">
    <source>
        <dbReference type="PROSITE-ProRule" id="PRU00042"/>
    </source>
</evidence>
<dbReference type="InterPro" id="IPR036236">
    <property type="entry name" value="Znf_C2H2_sf"/>
</dbReference>
<dbReference type="HOGENOM" id="CLU_002678_94_3_1"/>
<keyword evidence="3" id="KW-0677">Repeat</keyword>
<dbReference type="OrthoDB" id="3176202at2759"/>
<dbReference type="PROSITE" id="PS00028">
    <property type="entry name" value="ZINC_FINGER_C2H2_1"/>
    <property type="match status" value="4"/>
</dbReference>
<dbReference type="AlphaFoldDB" id="B4NKU6"/>
<dbReference type="Proteomes" id="UP000007798">
    <property type="component" value="Unassembled WGS sequence"/>
</dbReference>
<dbReference type="InterPro" id="IPR013087">
    <property type="entry name" value="Znf_C2H2_type"/>
</dbReference>
<evidence type="ECO:0000259" key="8">
    <source>
        <dbReference type="PROSITE" id="PS50157"/>
    </source>
</evidence>
<dbReference type="PROSITE" id="PS50157">
    <property type="entry name" value="ZINC_FINGER_C2H2_2"/>
    <property type="match status" value="5"/>
</dbReference>
<protein>
    <recommendedName>
        <fullName evidence="8">C2H2-type domain-containing protein</fullName>
    </recommendedName>
</protein>
<dbReference type="Gene3D" id="3.30.160.60">
    <property type="entry name" value="Classic Zinc Finger"/>
    <property type="match status" value="5"/>
</dbReference>
<evidence type="ECO:0000256" key="3">
    <source>
        <dbReference type="ARBA" id="ARBA00022737"/>
    </source>
</evidence>
<proteinExistence type="predicted"/>
<dbReference type="EMBL" id="CH964272">
    <property type="protein sequence ID" value="EDW84157.2"/>
    <property type="molecule type" value="Genomic_DNA"/>
</dbReference>
<gene>
    <name evidence="9" type="primary">Dwil\GK13294</name>
    <name evidence="9" type="ORF">Dwil_GK13294</name>
</gene>
<dbReference type="InterPro" id="IPR050331">
    <property type="entry name" value="Zinc_finger"/>
</dbReference>
<feature type="domain" description="C2H2-type" evidence="8">
    <location>
        <begin position="69"/>
        <end position="97"/>
    </location>
</feature>
<dbReference type="GO" id="GO:0005634">
    <property type="term" value="C:nucleus"/>
    <property type="evidence" value="ECO:0007669"/>
    <property type="project" value="UniProtKB-SubCell"/>
</dbReference>
<dbReference type="SMART" id="SM00355">
    <property type="entry name" value="ZnF_C2H2"/>
    <property type="match status" value="5"/>
</dbReference>
<feature type="domain" description="C2H2-type" evidence="8">
    <location>
        <begin position="98"/>
        <end position="121"/>
    </location>
</feature>
<feature type="domain" description="C2H2-type" evidence="8">
    <location>
        <begin position="41"/>
        <end position="68"/>
    </location>
</feature>
<dbReference type="InParanoid" id="B4NKU6"/>
<evidence type="ECO:0000313" key="9">
    <source>
        <dbReference type="EMBL" id="EDW84157.2"/>
    </source>
</evidence>
<dbReference type="PANTHER" id="PTHR16515:SF66">
    <property type="entry name" value="C2H2-TYPE DOMAIN-CONTAINING PROTEIN"/>
    <property type="match status" value="1"/>
</dbReference>
<keyword evidence="5" id="KW-0862">Zinc</keyword>
<keyword evidence="4 7" id="KW-0863">Zinc-finger</keyword>
<dbReference type="GO" id="GO:0010468">
    <property type="term" value="P:regulation of gene expression"/>
    <property type="evidence" value="ECO:0007669"/>
    <property type="project" value="TreeGrafter"/>
</dbReference>
<evidence type="ECO:0000256" key="1">
    <source>
        <dbReference type="ARBA" id="ARBA00004123"/>
    </source>
</evidence>
<dbReference type="SMR" id="B4NKU6"/>
<evidence type="ECO:0000313" key="10">
    <source>
        <dbReference type="Proteomes" id="UP000007798"/>
    </source>
</evidence>
<dbReference type="SUPFAM" id="SSF57667">
    <property type="entry name" value="beta-beta-alpha zinc fingers"/>
    <property type="match status" value="3"/>
</dbReference>